<comment type="caution">
    <text evidence="2">The sequence shown here is derived from an EMBL/GenBank/DDBJ whole genome shotgun (WGS) entry which is preliminary data.</text>
</comment>
<evidence type="ECO:0000313" key="3">
    <source>
        <dbReference type="Proteomes" id="UP000807353"/>
    </source>
</evidence>
<sequence>MSPGAFWGRPGAGGTNPMINPAVGAPVHPHAGSPGHEGLFYPAVGGGGGMREPAGYFDSGYFPPMGGGAGGLGASGLANEIMKHPLERGIGQREENKEGEKDHTDVRREEDNEEGVDISLSEGDTSEDGAELEKRGEKVRRHSSTTKAAWQATAVGDLRLWEGREVDEGRGDVGMSGGKVQESEAEAVDNAVISRTHSMTSSKKPAGLFHRSESDPPPLNNTGVESGRSSTEDGRPPLADNAREGRQVLEPDEDQRS</sequence>
<feature type="compositionally biased region" description="Basic and acidic residues" evidence="1">
    <location>
        <begin position="230"/>
        <end position="257"/>
    </location>
</feature>
<evidence type="ECO:0000313" key="2">
    <source>
        <dbReference type="EMBL" id="KAF9467952.1"/>
    </source>
</evidence>
<dbReference type="OrthoDB" id="1049195at2759"/>
<feature type="region of interest" description="Disordered" evidence="1">
    <location>
        <begin position="86"/>
        <end position="257"/>
    </location>
</feature>
<feature type="region of interest" description="Disordered" evidence="1">
    <location>
        <begin position="1"/>
        <end position="21"/>
    </location>
</feature>
<dbReference type="Proteomes" id="UP000807353">
    <property type="component" value="Unassembled WGS sequence"/>
</dbReference>
<feature type="compositionally biased region" description="Basic and acidic residues" evidence="1">
    <location>
        <begin position="86"/>
        <end position="110"/>
    </location>
</feature>
<feature type="compositionally biased region" description="Polar residues" evidence="1">
    <location>
        <begin position="220"/>
        <end position="229"/>
    </location>
</feature>
<dbReference type="AlphaFoldDB" id="A0A9P5YFH9"/>
<proteinExistence type="predicted"/>
<feature type="compositionally biased region" description="Polar residues" evidence="1">
    <location>
        <begin position="193"/>
        <end position="203"/>
    </location>
</feature>
<evidence type="ECO:0000256" key="1">
    <source>
        <dbReference type="SAM" id="MobiDB-lite"/>
    </source>
</evidence>
<reference evidence="2" key="1">
    <citation type="submission" date="2020-11" db="EMBL/GenBank/DDBJ databases">
        <authorList>
            <consortium name="DOE Joint Genome Institute"/>
            <person name="Ahrendt S."/>
            <person name="Riley R."/>
            <person name="Andreopoulos W."/>
            <person name="Labutti K."/>
            <person name="Pangilinan J."/>
            <person name="Ruiz-Duenas F.J."/>
            <person name="Barrasa J.M."/>
            <person name="Sanchez-Garcia M."/>
            <person name="Camarero S."/>
            <person name="Miyauchi S."/>
            <person name="Serrano A."/>
            <person name="Linde D."/>
            <person name="Babiker R."/>
            <person name="Drula E."/>
            <person name="Ayuso-Fernandez I."/>
            <person name="Pacheco R."/>
            <person name="Padilla G."/>
            <person name="Ferreira P."/>
            <person name="Barriuso J."/>
            <person name="Kellner H."/>
            <person name="Castanera R."/>
            <person name="Alfaro M."/>
            <person name="Ramirez L."/>
            <person name="Pisabarro A.G."/>
            <person name="Kuo A."/>
            <person name="Tritt A."/>
            <person name="Lipzen A."/>
            <person name="He G."/>
            <person name="Yan M."/>
            <person name="Ng V."/>
            <person name="Cullen D."/>
            <person name="Martin F."/>
            <person name="Rosso M.-N."/>
            <person name="Henrissat B."/>
            <person name="Hibbett D."/>
            <person name="Martinez A.T."/>
            <person name="Grigoriev I.V."/>
        </authorList>
    </citation>
    <scope>NUCLEOTIDE SEQUENCE</scope>
    <source>
        <strain evidence="2">CBS 247.69</strain>
    </source>
</reference>
<protein>
    <submittedName>
        <fullName evidence="2">Uncharacterized protein</fullName>
    </submittedName>
</protein>
<name>A0A9P5YFH9_9AGAR</name>
<accession>A0A9P5YFH9</accession>
<organism evidence="2 3">
    <name type="scientific">Collybia nuda</name>
    <dbReference type="NCBI Taxonomy" id="64659"/>
    <lineage>
        <taxon>Eukaryota</taxon>
        <taxon>Fungi</taxon>
        <taxon>Dikarya</taxon>
        <taxon>Basidiomycota</taxon>
        <taxon>Agaricomycotina</taxon>
        <taxon>Agaricomycetes</taxon>
        <taxon>Agaricomycetidae</taxon>
        <taxon>Agaricales</taxon>
        <taxon>Tricholomatineae</taxon>
        <taxon>Clitocybaceae</taxon>
        <taxon>Collybia</taxon>
    </lineage>
</organism>
<keyword evidence="3" id="KW-1185">Reference proteome</keyword>
<dbReference type="EMBL" id="MU150235">
    <property type="protein sequence ID" value="KAF9467952.1"/>
    <property type="molecule type" value="Genomic_DNA"/>
</dbReference>
<feature type="compositionally biased region" description="Basic and acidic residues" evidence="1">
    <location>
        <begin position="159"/>
        <end position="171"/>
    </location>
</feature>
<gene>
    <name evidence="2" type="ORF">BDZ94DRAFT_1248165</name>
</gene>